<sequence length="51" mass="5572">PRGQTLKPVIMALKVWGDENMKFRQDIETCAGESGMLSTVIQPSPATKSHS</sequence>
<organism evidence="1 2">
    <name type="scientific">Gluconobacter albidus</name>
    <dbReference type="NCBI Taxonomy" id="318683"/>
    <lineage>
        <taxon>Bacteria</taxon>
        <taxon>Pseudomonadati</taxon>
        <taxon>Pseudomonadota</taxon>
        <taxon>Alphaproteobacteria</taxon>
        <taxon>Acetobacterales</taxon>
        <taxon>Acetobacteraceae</taxon>
        <taxon>Gluconobacter</taxon>
    </lineage>
</organism>
<evidence type="ECO:0000313" key="1">
    <source>
        <dbReference type="EMBL" id="KXV44052.1"/>
    </source>
</evidence>
<dbReference type="Proteomes" id="UP000075682">
    <property type="component" value="Unassembled WGS sequence"/>
</dbReference>
<comment type="caution">
    <text evidence="1">The sequence shown here is derived from an EMBL/GenBank/DDBJ whole genome shotgun (WGS) entry which is preliminary data.</text>
</comment>
<reference evidence="1 2" key="1">
    <citation type="submission" date="2015-06" db="EMBL/GenBank/DDBJ databases">
        <title>Improved classification and identification of acetic acid bacteria using matrix-assisted laser desorption/ionization time-of-flight mass spectrometry; Gluconobacter nephelii and Gluconobacter uchimurae are later heterotypic synonyms of Gluconobacter japonicus and Gluconobacter oxydans, respectively.</title>
        <authorList>
            <person name="Li L."/>
            <person name="Cleenwerck I."/>
            <person name="De Vuyst L."/>
            <person name="Vandamme P."/>
        </authorList>
    </citation>
    <scope>NUCLEOTIDE SEQUENCE [LARGE SCALE GENOMIC DNA]</scope>
    <source>
        <strain evidence="1 2">LMG 1356</strain>
    </source>
</reference>
<name>A0AAW3R1A4_9PROT</name>
<evidence type="ECO:0000313" key="2">
    <source>
        <dbReference type="Proteomes" id="UP000075682"/>
    </source>
</evidence>
<proteinExistence type="predicted"/>
<gene>
    <name evidence="1" type="ORF">AD941_00270</name>
</gene>
<protein>
    <submittedName>
        <fullName evidence="1">Transcriptional regulator</fullName>
    </submittedName>
</protein>
<dbReference type="AlphaFoldDB" id="A0AAW3R1A4"/>
<feature type="non-terminal residue" evidence="1">
    <location>
        <position position="1"/>
    </location>
</feature>
<accession>A0AAW3R1A4</accession>
<dbReference type="EMBL" id="LHZN01000039">
    <property type="protein sequence ID" value="KXV44052.1"/>
    <property type="molecule type" value="Genomic_DNA"/>
</dbReference>